<name>A0A059T5M3_9CAUD</name>
<reference evidence="2 3" key="1">
    <citation type="journal article" date="2014" name="Appl. Environ. Microbiol.">
        <title>Comparative genomic and morphological analysis of Listeria phages isolated from farm environments.</title>
        <authorList>
            <person name="Denes T."/>
            <person name="Vongkamjan K."/>
            <person name="Ackermann H.W."/>
            <person name="Moreno Switt A.I."/>
            <person name="Wiedmann M."/>
            <person name="den Bakker H.C."/>
        </authorList>
    </citation>
    <scope>NUCLEOTIDE SEQUENCE [LARGE SCALE GENOMIC DNA]</scope>
</reference>
<evidence type="ECO:0000256" key="1">
    <source>
        <dbReference type="SAM" id="MobiDB-lite"/>
    </source>
</evidence>
<accession>A0A059T5M3</accession>
<feature type="region of interest" description="Disordered" evidence="1">
    <location>
        <begin position="154"/>
        <end position="219"/>
    </location>
</feature>
<evidence type="ECO:0000313" key="2">
    <source>
        <dbReference type="EMBL" id="AHL19138.1"/>
    </source>
</evidence>
<dbReference type="Pfam" id="PF23980">
    <property type="entry name" value="Phage_tail_tube_init"/>
    <property type="match status" value="1"/>
</dbReference>
<keyword evidence="3" id="KW-1185">Reference proteome</keyword>
<dbReference type="EMBL" id="KJ094029">
    <property type="protein sequence ID" value="AHL19138.1"/>
    <property type="molecule type" value="Genomic_DNA"/>
</dbReference>
<dbReference type="InterPro" id="IPR056958">
    <property type="entry name" value="Phage_tail_tube_init_put"/>
</dbReference>
<dbReference type="Proteomes" id="UP000026994">
    <property type="component" value="Segment"/>
</dbReference>
<evidence type="ECO:0000313" key="3">
    <source>
        <dbReference type="Proteomes" id="UP000026994"/>
    </source>
</evidence>
<proteinExistence type="predicted"/>
<gene>
    <name evidence="2" type="ORF">LP064_116</name>
</gene>
<sequence>MPQADGKGGVLRRVAFQIGENKWYRFAINPGSYSFTGGQRVAVFKTKSLNVVEDFGRDIPTITFSGTTGLRKDSNGKTGADRLKELKKYIEDYADSSGNGNRPNTDLTFHNFTDDESYIVHLSPEAFKIERSAEKPLLYDYTITLVVLRDASQPDQGDIVDPDLGNKQPSVGDKTKDNDDVYGDVGGADKTPEANITGRVPLEVGGNGGGAVNPRTTGKAYSYGVDELKKQIGYGEG</sequence>
<evidence type="ECO:0008006" key="4">
    <source>
        <dbReference type="Google" id="ProtNLM"/>
    </source>
</evidence>
<protein>
    <recommendedName>
        <fullName evidence="4">Baseplate hub protein</fullName>
    </recommendedName>
</protein>
<organism evidence="2 3">
    <name type="scientific">Listeria phage LP-064</name>
    <dbReference type="NCBI Taxonomy" id="1458853"/>
    <lineage>
        <taxon>Viruses</taxon>
        <taxon>Duplodnaviria</taxon>
        <taxon>Heunggongvirae</taxon>
        <taxon>Uroviricota</taxon>
        <taxon>Caudoviricetes</taxon>
        <taxon>Herelleviridae</taxon>
        <taxon>Jasinskavirinae</taxon>
        <taxon>Pecentumvirus</taxon>
        <taxon>Pecentumvirus LP064</taxon>
    </lineage>
</organism>